<gene>
    <name evidence="3" type="ORF">MNOR_LOCUS2124</name>
</gene>
<feature type="domain" description="Ig-like" evidence="2">
    <location>
        <begin position="77"/>
        <end position="188"/>
    </location>
</feature>
<dbReference type="InterPro" id="IPR013783">
    <property type="entry name" value="Ig-like_fold"/>
</dbReference>
<dbReference type="InterPro" id="IPR007110">
    <property type="entry name" value="Ig-like_dom"/>
</dbReference>
<proteinExistence type="predicted"/>
<evidence type="ECO:0000259" key="2">
    <source>
        <dbReference type="PROSITE" id="PS50835"/>
    </source>
</evidence>
<dbReference type="EMBL" id="CAXKWB010000616">
    <property type="protein sequence ID" value="CAL4061374.1"/>
    <property type="molecule type" value="Genomic_DNA"/>
</dbReference>
<name>A0AAV2PLV1_MEGNR</name>
<keyword evidence="4" id="KW-1185">Reference proteome</keyword>
<dbReference type="InterPro" id="IPR036179">
    <property type="entry name" value="Ig-like_dom_sf"/>
</dbReference>
<dbReference type="SMART" id="SM00408">
    <property type="entry name" value="IGc2"/>
    <property type="match status" value="2"/>
</dbReference>
<evidence type="ECO:0000256" key="1">
    <source>
        <dbReference type="SAM" id="SignalP"/>
    </source>
</evidence>
<reference evidence="3 4" key="1">
    <citation type="submission" date="2024-05" db="EMBL/GenBank/DDBJ databases">
        <authorList>
            <person name="Wallberg A."/>
        </authorList>
    </citation>
    <scope>NUCLEOTIDE SEQUENCE [LARGE SCALE GENOMIC DNA]</scope>
</reference>
<dbReference type="SUPFAM" id="SSF48726">
    <property type="entry name" value="Immunoglobulin"/>
    <property type="match status" value="2"/>
</dbReference>
<dbReference type="PANTHER" id="PTHR23279:SF45">
    <property type="entry name" value="DEFECTIVE PROBOSCIS EXTENSION RESPONSE 12, ISOFORM C"/>
    <property type="match status" value="1"/>
</dbReference>
<dbReference type="Gene3D" id="2.60.40.10">
    <property type="entry name" value="Immunoglobulins"/>
    <property type="match status" value="2"/>
</dbReference>
<comment type="caution">
    <text evidence="3">The sequence shown here is derived from an EMBL/GenBank/DDBJ whole genome shotgun (WGS) entry which is preliminary data.</text>
</comment>
<sequence length="328" mass="36320">MVAFWLLYVDHGWPTTQRPMLLPLLMLCLLPCLPPAQPNVITTTVGPMSISNSWSSSISSLSSLSSSMRPPQRMWDPDAGMVLGQGVGGSLDNVIITNVTTQLGQPVFLRCPMRNVAEKKKVSWIRRRDYHLLTSGTHTYSSDDRFTLVQEGRDWSLRIKFVQQRDQGEYECQVSTSNGRYGYLVGLTVVVPEAHIIGQADMHLQAGSTITLTCIIRKSLSTPKAIMWLHSGRLINYDKGRQGVHLTQDNRTSTLTISDASYHDAGNYSCTAPQTMPDTLQVFVSQGDKTAAIQRFGSTGKQSSVPGSCIFLAIAVNLYTIFTDTQWL</sequence>
<accession>A0AAV2PLV1</accession>
<dbReference type="InterPro" id="IPR003599">
    <property type="entry name" value="Ig_sub"/>
</dbReference>
<feature type="chain" id="PRO_5043819538" description="Ig-like domain-containing protein" evidence="1">
    <location>
        <begin position="39"/>
        <end position="328"/>
    </location>
</feature>
<dbReference type="GO" id="GO:0032589">
    <property type="term" value="C:neuron projection membrane"/>
    <property type="evidence" value="ECO:0007669"/>
    <property type="project" value="TreeGrafter"/>
</dbReference>
<dbReference type="CDD" id="cd00099">
    <property type="entry name" value="IgV"/>
    <property type="match status" value="1"/>
</dbReference>
<dbReference type="Proteomes" id="UP001497623">
    <property type="component" value="Unassembled WGS sequence"/>
</dbReference>
<protein>
    <recommendedName>
        <fullName evidence="2">Ig-like domain-containing protein</fullName>
    </recommendedName>
</protein>
<feature type="signal peptide" evidence="1">
    <location>
        <begin position="1"/>
        <end position="38"/>
    </location>
</feature>
<dbReference type="InterPro" id="IPR013098">
    <property type="entry name" value="Ig_I-set"/>
</dbReference>
<dbReference type="GO" id="GO:0050808">
    <property type="term" value="P:synapse organization"/>
    <property type="evidence" value="ECO:0007669"/>
    <property type="project" value="TreeGrafter"/>
</dbReference>
<feature type="domain" description="Ig-like" evidence="2">
    <location>
        <begin position="192"/>
        <end position="281"/>
    </location>
</feature>
<dbReference type="Pfam" id="PF07679">
    <property type="entry name" value="I-set"/>
    <property type="match status" value="1"/>
</dbReference>
<organism evidence="3 4">
    <name type="scientific">Meganyctiphanes norvegica</name>
    <name type="common">Northern krill</name>
    <name type="synonym">Thysanopoda norvegica</name>
    <dbReference type="NCBI Taxonomy" id="48144"/>
    <lineage>
        <taxon>Eukaryota</taxon>
        <taxon>Metazoa</taxon>
        <taxon>Ecdysozoa</taxon>
        <taxon>Arthropoda</taxon>
        <taxon>Crustacea</taxon>
        <taxon>Multicrustacea</taxon>
        <taxon>Malacostraca</taxon>
        <taxon>Eumalacostraca</taxon>
        <taxon>Eucarida</taxon>
        <taxon>Euphausiacea</taxon>
        <taxon>Euphausiidae</taxon>
        <taxon>Meganyctiphanes</taxon>
    </lineage>
</organism>
<dbReference type="AlphaFoldDB" id="A0AAV2PLV1"/>
<dbReference type="InterPro" id="IPR003598">
    <property type="entry name" value="Ig_sub2"/>
</dbReference>
<dbReference type="SMART" id="SM00409">
    <property type="entry name" value="IG"/>
    <property type="match status" value="2"/>
</dbReference>
<dbReference type="InterPro" id="IPR037448">
    <property type="entry name" value="Zig-8"/>
</dbReference>
<dbReference type="Pfam" id="PF13927">
    <property type="entry name" value="Ig_3"/>
    <property type="match status" value="1"/>
</dbReference>
<evidence type="ECO:0000313" key="3">
    <source>
        <dbReference type="EMBL" id="CAL4061374.1"/>
    </source>
</evidence>
<keyword evidence="1" id="KW-0732">Signal</keyword>
<dbReference type="PANTHER" id="PTHR23279">
    <property type="entry name" value="DEFECTIVE PROBOSCIS EXTENSION RESPONSE DPR -RELATED"/>
    <property type="match status" value="1"/>
</dbReference>
<evidence type="ECO:0000313" key="4">
    <source>
        <dbReference type="Proteomes" id="UP001497623"/>
    </source>
</evidence>
<dbReference type="PROSITE" id="PS50835">
    <property type="entry name" value="IG_LIKE"/>
    <property type="match status" value="2"/>
</dbReference>